<dbReference type="PANTHER" id="PTHR45947">
    <property type="entry name" value="SULFOQUINOVOSYL TRANSFERASE SQD2"/>
    <property type="match status" value="1"/>
</dbReference>
<dbReference type="SUPFAM" id="SSF53756">
    <property type="entry name" value="UDP-Glycosyltransferase/glycogen phosphorylase"/>
    <property type="match status" value="1"/>
</dbReference>
<organism evidence="2 3">
    <name type="scientific">Candidatus Shapirobacteria bacterium CG_4_10_14_0_2_um_filter_40_12</name>
    <dbReference type="NCBI Taxonomy" id="1974871"/>
    <lineage>
        <taxon>Bacteria</taxon>
        <taxon>Candidatus Shapironibacteriota</taxon>
    </lineage>
</organism>
<reference evidence="3" key="1">
    <citation type="submission" date="2017-09" db="EMBL/GenBank/DDBJ databases">
        <title>Depth-based differentiation of microbial function through sediment-hosted aquifers and enrichment of novel symbionts in the deep terrestrial subsurface.</title>
        <authorList>
            <person name="Probst A.J."/>
            <person name="Ladd B."/>
            <person name="Jarett J.K."/>
            <person name="Geller-Mcgrath D.E."/>
            <person name="Sieber C.M.K."/>
            <person name="Emerson J.B."/>
            <person name="Anantharaman K."/>
            <person name="Thomas B.C."/>
            <person name="Malmstrom R."/>
            <person name="Stieglmeier M."/>
            <person name="Klingl A."/>
            <person name="Woyke T."/>
            <person name="Ryan C.M."/>
            <person name="Banfield J.F."/>
        </authorList>
    </citation>
    <scope>NUCLEOTIDE SEQUENCE [LARGE SCALE GENOMIC DNA]</scope>
</reference>
<dbReference type="AlphaFoldDB" id="A0A2M7TU67"/>
<comment type="caution">
    <text evidence="2">The sequence shown here is derived from an EMBL/GenBank/DDBJ whole genome shotgun (WGS) entry which is preliminary data.</text>
</comment>
<evidence type="ECO:0000313" key="2">
    <source>
        <dbReference type="EMBL" id="PIZ61355.1"/>
    </source>
</evidence>
<dbReference type="CDD" id="cd03801">
    <property type="entry name" value="GT4_PimA-like"/>
    <property type="match status" value="1"/>
</dbReference>
<dbReference type="Pfam" id="PF00534">
    <property type="entry name" value="Glycos_transf_1"/>
    <property type="match status" value="1"/>
</dbReference>
<dbReference type="PANTHER" id="PTHR45947:SF3">
    <property type="entry name" value="SULFOQUINOVOSYL TRANSFERASE SQD2"/>
    <property type="match status" value="1"/>
</dbReference>
<gene>
    <name evidence="2" type="ORF">COY20_00470</name>
</gene>
<evidence type="ECO:0000313" key="3">
    <source>
        <dbReference type="Proteomes" id="UP000229336"/>
    </source>
</evidence>
<dbReference type="Proteomes" id="UP000229336">
    <property type="component" value="Unassembled WGS sequence"/>
</dbReference>
<proteinExistence type="predicted"/>
<dbReference type="EMBL" id="PFNX01000010">
    <property type="protein sequence ID" value="PIZ61355.1"/>
    <property type="molecule type" value="Genomic_DNA"/>
</dbReference>
<name>A0A2M7TU67_9BACT</name>
<sequence>MTKVVFMANNNIGPGQSGGDTIFLEFIKNWQKKLDITLFGSAETKLLTDRYHLNIKKFILTDIANQQCFPTTKNIVIHQIKRGLKAIISVFKNRKHLKSIDYIYSVSDFYPDLLPALIVKLFHPKVVWLAGYYLVAPPPWQKTSPYYVNRQIIKNIFYWFFQLFSRLLVNLFADTVLITSEPDKIYFSNKKIVVVQGGVDIAESKKYLKSKITIPVSKRRFDAVFIGRLHPQKGVLEIVDIWQKVVQKLPGALLAIIGDGQLERDLKLKIKNLKLSQNIVLFGFQTGNSKYNIFKQSKIVVHPAIFDSGGMAAAEAMAWGLPGVSFDLPALKTYYPKGMIKTACFDLDAFATNIVQLLSSPSNYKTTSQEALELITNVWDWSKRSNKIFSEIFNHEKV</sequence>
<dbReference type="GO" id="GO:0016757">
    <property type="term" value="F:glycosyltransferase activity"/>
    <property type="evidence" value="ECO:0007669"/>
    <property type="project" value="InterPro"/>
</dbReference>
<dbReference type="InterPro" id="IPR050194">
    <property type="entry name" value="Glycosyltransferase_grp1"/>
</dbReference>
<protein>
    <recommendedName>
        <fullName evidence="1">Glycosyl transferase family 1 domain-containing protein</fullName>
    </recommendedName>
</protein>
<dbReference type="InterPro" id="IPR001296">
    <property type="entry name" value="Glyco_trans_1"/>
</dbReference>
<dbReference type="Gene3D" id="3.40.50.2000">
    <property type="entry name" value="Glycogen Phosphorylase B"/>
    <property type="match status" value="2"/>
</dbReference>
<evidence type="ECO:0000259" key="1">
    <source>
        <dbReference type="Pfam" id="PF00534"/>
    </source>
</evidence>
<feature type="domain" description="Glycosyl transferase family 1" evidence="1">
    <location>
        <begin position="218"/>
        <end position="370"/>
    </location>
</feature>
<accession>A0A2M7TU67</accession>